<gene>
    <name evidence="3" type="ORF">FNA46_15355</name>
</gene>
<dbReference type="AlphaFoldDB" id="A0A549T6I8"/>
<evidence type="ECO:0000313" key="3">
    <source>
        <dbReference type="EMBL" id="TRL37482.1"/>
    </source>
</evidence>
<name>A0A549T6I8_9HYPH</name>
<keyword evidence="1" id="KW-1133">Transmembrane helix</keyword>
<sequence>MTARKRKSPDRRKASARRPSLVVQVFSAAGSQIARYPRTVFGTLGLCVVFSFVAGNALWYQPRSHPSPFLATRDPGDMEAIAGYRPNRFPAQGDVTTFHIARAPEQPDQAAAATEPPARPIAAPVAAVQQVIPQTGATPVAGDSTPAVIPHVVPQPRPLLKAQAEDPVAAAIRAASDLQAPVAPPPRPPADIASVSRAKQVVQDPLKPVPVSASAEVQRVLEIQRGLQNIAYRDVTVDGVVGDTTKAAIRHFQKHYRLPVTGEPSQAVLDKLKSIGAL</sequence>
<evidence type="ECO:0000313" key="4">
    <source>
        <dbReference type="Proteomes" id="UP000316801"/>
    </source>
</evidence>
<dbReference type="InterPro" id="IPR036366">
    <property type="entry name" value="PGBDSf"/>
</dbReference>
<dbReference type="Proteomes" id="UP000316801">
    <property type="component" value="Unassembled WGS sequence"/>
</dbReference>
<organism evidence="3 4">
    <name type="scientific">Rhizobium straminoryzae</name>
    <dbReference type="NCBI Taxonomy" id="1387186"/>
    <lineage>
        <taxon>Bacteria</taxon>
        <taxon>Pseudomonadati</taxon>
        <taxon>Pseudomonadota</taxon>
        <taxon>Alphaproteobacteria</taxon>
        <taxon>Hyphomicrobiales</taxon>
        <taxon>Rhizobiaceae</taxon>
        <taxon>Rhizobium/Agrobacterium group</taxon>
        <taxon>Rhizobium</taxon>
    </lineage>
</organism>
<keyword evidence="1" id="KW-0812">Transmembrane</keyword>
<feature type="domain" description="Peptidoglycan binding-like" evidence="2">
    <location>
        <begin position="218"/>
        <end position="272"/>
    </location>
</feature>
<feature type="transmembrane region" description="Helical" evidence="1">
    <location>
        <begin position="40"/>
        <end position="60"/>
    </location>
</feature>
<accession>A0A549T6I8</accession>
<dbReference type="EMBL" id="VJMG01000043">
    <property type="protein sequence ID" value="TRL37482.1"/>
    <property type="molecule type" value="Genomic_DNA"/>
</dbReference>
<dbReference type="InterPro" id="IPR002477">
    <property type="entry name" value="Peptidoglycan-bd-like"/>
</dbReference>
<dbReference type="SUPFAM" id="SSF47090">
    <property type="entry name" value="PGBD-like"/>
    <property type="match status" value="1"/>
</dbReference>
<keyword evidence="4" id="KW-1185">Reference proteome</keyword>
<proteinExistence type="predicted"/>
<protein>
    <submittedName>
        <fullName evidence="3">Peptidoglycan-binding protein</fullName>
    </submittedName>
</protein>
<dbReference type="Gene3D" id="1.10.101.10">
    <property type="entry name" value="PGBD-like superfamily/PGBD"/>
    <property type="match status" value="1"/>
</dbReference>
<evidence type="ECO:0000259" key="2">
    <source>
        <dbReference type="Pfam" id="PF01471"/>
    </source>
</evidence>
<evidence type="ECO:0000256" key="1">
    <source>
        <dbReference type="SAM" id="Phobius"/>
    </source>
</evidence>
<keyword evidence="1" id="KW-0472">Membrane</keyword>
<comment type="caution">
    <text evidence="3">The sequence shown here is derived from an EMBL/GenBank/DDBJ whole genome shotgun (WGS) entry which is preliminary data.</text>
</comment>
<dbReference type="Pfam" id="PF01471">
    <property type="entry name" value="PG_binding_1"/>
    <property type="match status" value="1"/>
</dbReference>
<dbReference type="InterPro" id="IPR036365">
    <property type="entry name" value="PGBD-like_sf"/>
</dbReference>
<reference evidence="3 4" key="1">
    <citation type="submission" date="2019-07" db="EMBL/GenBank/DDBJ databases">
        <title>Ln-dependent methylotrophs.</title>
        <authorList>
            <person name="Tani A."/>
        </authorList>
    </citation>
    <scope>NUCLEOTIDE SEQUENCE [LARGE SCALE GENOMIC DNA]</scope>
    <source>
        <strain evidence="3 4">SM12</strain>
    </source>
</reference>